<proteinExistence type="predicted"/>
<comment type="caution">
    <text evidence="1">The sequence shown here is derived from an EMBL/GenBank/DDBJ whole genome shotgun (WGS) entry which is preliminary data.</text>
</comment>
<sequence length="80" mass="9089">MAYIVDRTIKQVNRAFLELFERREADVIDGGTLPYFENPQQWERTGNALFHQINDGLVAQAEVRLLTGQGRSGAACLPRR</sequence>
<evidence type="ECO:0000313" key="1">
    <source>
        <dbReference type="EMBL" id="MTD33180.1"/>
    </source>
</evidence>
<dbReference type="Proteomes" id="UP000446658">
    <property type="component" value="Unassembled WGS sequence"/>
</dbReference>
<gene>
    <name evidence="1" type="ORF">GKE73_08505</name>
</gene>
<accession>A0A844GCW2</accession>
<protein>
    <submittedName>
        <fullName evidence="1">PAS domain-containing protein</fullName>
    </submittedName>
</protein>
<dbReference type="InterPro" id="IPR035965">
    <property type="entry name" value="PAS-like_dom_sf"/>
</dbReference>
<dbReference type="AlphaFoldDB" id="A0A844GCW2"/>
<name>A0A844GCW2_9NEIS</name>
<dbReference type="Gene3D" id="3.30.450.20">
    <property type="entry name" value="PAS domain"/>
    <property type="match status" value="1"/>
</dbReference>
<dbReference type="EMBL" id="WLYX01000001">
    <property type="protein sequence ID" value="MTD33180.1"/>
    <property type="molecule type" value="Genomic_DNA"/>
</dbReference>
<organism evidence="1 2">
    <name type="scientific">Paludibacterium denitrificans</name>
    <dbReference type="NCBI Taxonomy" id="2675226"/>
    <lineage>
        <taxon>Bacteria</taxon>
        <taxon>Pseudomonadati</taxon>
        <taxon>Pseudomonadota</taxon>
        <taxon>Betaproteobacteria</taxon>
        <taxon>Neisseriales</taxon>
        <taxon>Chromobacteriaceae</taxon>
        <taxon>Paludibacterium</taxon>
    </lineage>
</organism>
<dbReference type="RefSeq" id="WP_376767331.1">
    <property type="nucleotide sequence ID" value="NZ_WLYX01000001.1"/>
</dbReference>
<keyword evidence="2" id="KW-1185">Reference proteome</keyword>
<evidence type="ECO:0000313" key="2">
    <source>
        <dbReference type="Proteomes" id="UP000446658"/>
    </source>
</evidence>
<dbReference type="SUPFAM" id="SSF55785">
    <property type="entry name" value="PYP-like sensor domain (PAS domain)"/>
    <property type="match status" value="1"/>
</dbReference>
<reference evidence="1 2" key="1">
    <citation type="submission" date="2019-11" db="EMBL/GenBank/DDBJ databases">
        <title>Draft genome sequence of Paludibacterium sp. dN18-1.</title>
        <authorList>
            <person name="Im W.-T."/>
        </authorList>
    </citation>
    <scope>NUCLEOTIDE SEQUENCE [LARGE SCALE GENOMIC DNA]</scope>
    <source>
        <strain evidence="2">dN 18-1</strain>
    </source>
</reference>